<reference evidence="18" key="4">
    <citation type="submission" date="2025-08" db="UniProtKB">
        <authorList>
            <consortium name="Ensembl"/>
        </authorList>
    </citation>
    <scope>IDENTIFICATION</scope>
</reference>
<dbReference type="Gene3D" id="6.10.160.20">
    <property type="match status" value="1"/>
</dbReference>
<dbReference type="GO" id="GO:0008270">
    <property type="term" value="F:zinc ion binding"/>
    <property type="evidence" value="ECO:0007669"/>
    <property type="project" value="UniProtKB-KW"/>
</dbReference>
<comment type="similarity">
    <text evidence="2">Belongs to the SAP30 family.</text>
</comment>
<feature type="domain" description="Histone deacetylase complex subunit SAP30 zinc-finger" evidence="16">
    <location>
        <begin position="184"/>
        <end position="253"/>
    </location>
</feature>
<evidence type="ECO:0000256" key="15">
    <source>
        <dbReference type="SAM" id="MobiDB-lite"/>
    </source>
</evidence>
<dbReference type="PANTHER" id="PTHR13286">
    <property type="entry name" value="SAP30"/>
    <property type="match status" value="1"/>
</dbReference>
<evidence type="ECO:0000256" key="6">
    <source>
        <dbReference type="ARBA" id="ARBA00022833"/>
    </source>
</evidence>
<feature type="domain" description="Histone deacetylase complex subunit SAP30 Sin3 binding" evidence="17">
    <location>
        <begin position="273"/>
        <end position="301"/>
    </location>
</feature>
<evidence type="ECO:0000256" key="12">
    <source>
        <dbReference type="ARBA" id="ARBA00073522"/>
    </source>
</evidence>
<keyword evidence="5" id="KW-0863">Zinc-finger</keyword>
<evidence type="ECO:0000256" key="13">
    <source>
        <dbReference type="ARBA" id="ARBA00081000"/>
    </source>
</evidence>
<evidence type="ECO:0000313" key="18">
    <source>
        <dbReference type="Ensembl" id="ENSRFEP00010008499.1"/>
    </source>
</evidence>
<evidence type="ECO:0000256" key="11">
    <source>
        <dbReference type="ARBA" id="ARBA00061909"/>
    </source>
</evidence>
<proteinExistence type="inferred from homology"/>
<evidence type="ECO:0000256" key="3">
    <source>
        <dbReference type="ARBA" id="ARBA00022491"/>
    </source>
</evidence>
<dbReference type="Proteomes" id="UP000472240">
    <property type="component" value="Chromosome 18"/>
</dbReference>
<keyword evidence="6" id="KW-0862">Zinc</keyword>
<gene>
    <name evidence="18" type="primary">SAP30</name>
</gene>
<dbReference type="PANTHER" id="PTHR13286:SF7">
    <property type="entry name" value="HISTONE DEACETYLASE COMPLEX SUBUNIT SAP30"/>
    <property type="match status" value="1"/>
</dbReference>
<evidence type="ECO:0000256" key="8">
    <source>
        <dbReference type="ARBA" id="ARBA00023125"/>
    </source>
</evidence>
<accession>A0A671E550</accession>
<dbReference type="GO" id="GO:0000118">
    <property type="term" value="C:histone deacetylase complex"/>
    <property type="evidence" value="ECO:0007669"/>
    <property type="project" value="TreeGrafter"/>
</dbReference>
<dbReference type="GO" id="GO:0003712">
    <property type="term" value="F:transcription coregulator activity"/>
    <property type="evidence" value="ECO:0007669"/>
    <property type="project" value="TreeGrafter"/>
</dbReference>
<keyword evidence="4" id="KW-0479">Metal-binding</keyword>
<evidence type="ECO:0000256" key="14">
    <source>
        <dbReference type="ARBA" id="ARBA00082867"/>
    </source>
</evidence>
<reference evidence="18" key="5">
    <citation type="submission" date="2025-09" db="UniProtKB">
        <authorList>
            <consortium name="Ensembl"/>
        </authorList>
    </citation>
    <scope>IDENTIFICATION</scope>
</reference>
<evidence type="ECO:0000313" key="19">
    <source>
        <dbReference type="Proteomes" id="UP000472240"/>
    </source>
</evidence>
<sequence length="347" mass="36727">MEGAGREGASRLRGSRGGRVGEVAVELLKRLHVTVSWVPAPAAARLWFPTPRTVHCPGTSRHQQAGDTWCLAVPPEDLVYGVNCSRRCRCLRELAETPASPERGGAGISVSAGASERGVMNGFTPEEMSRGGDAAAAVAAVVAAAAAAAASAGNGAGAGAGAEVPGAGAVSAAGPPGAAGPGPGQLCCLREDGERCGRAAGNASFSKRIQKSISQKKVKIELDKSVRHLYICDYHKNLIQSVRNRRKRKGSDDDGGDSPVQDIDTPEVDLYQLQVNTLRRYKRHFKLPTRPGLNKAQLVEAYILLESLRMAVWGEVGAGFHLHRSLPGERYIPEVELLEEPNPSTIF</sequence>
<feature type="region of interest" description="Disordered" evidence="15">
    <location>
        <begin position="243"/>
        <end position="263"/>
    </location>
</feature>
<dbReference type="Pfam" id="PF13867">
    <property type="entry name" value="SAP30_Sin3_bdg"/>
    <property type="match status" value="1"/>
</dbReference>
<dbReference type="Ensembl" id="ENSRFET00010009341.1">
    <property type="protein sequence ID" value="ENSRFEP00010008499.1"/>
    <property type="gene ID" value="ENSRFEG00010005802.1"/>
</dbReference>
<evidence type="ECO:0000259" key="16">
    <source>
        <dbReference type="Pfam" id="PF13866"/>
    </source>
</evidence>
<keyword evidence="19" id="KW-1185">Reference proteome</keyword>
<dbReference type="Pfam" id="PF13866">
    <property type="entry name" value="zf-SAP30"/>
    <property type="match status" value="1"/>
</dbReference>
<dbReference type="GO" id="GO:0006355">
    <property type="term" value="P:regulation of DNA-templated transcription"/>
    <property type="evidence" value="ECO:0007669"/>
    <property type="project" value="TreeGrafter"/>
</dbReference>
<organism evidence="18 19">
    <name type="scientific">Rhinolophus ferrumequinum</name>
    <name type="common">Greater horseshoe bat</name>
    <dbReference type="NCBI Taxonomy" id="59479"/>
    <lineage>
        <taxon>Eukaryota</taxon>
        <taxon>Metazoa</taxon>
        <taxon>Chordata</taxon>
        <taxon>Craniata</taxon>
        <taxon>Vertebrata</taxon>
        <taxon>Euteleostomi</taxon>
        <taxon>Mammalia</taxon>
        <taxon>Eutheria</taxon>
        <taxon>Laurasiatheria</taxon>
        <taxon>Chiroptera</taxon>
        <taxon>Yinpterochiroptera</taxon>
        <taxon>Rhinolophoidea</taxon>
        <taxon>Rhinolophidae</taxon>
        <taxon>Rhinolophinae</taxon>
        <taxon>Rhinolophus</taxon>
    </lineage>
</organism>
<protein>
    <recommendedName>
        <fullName evidence="12">Histone deacetylase complex subunit SAP30L</fullName>
    </recommendedName>
    <alternativeName>
        <fullName evidence="14">Sin3 corepressor complex subunit SAP30L</fullName>
    </alternativeName>
    <alternativeName>
        <fullName evidence="13">Sin3-associated protein p30-like</fullName>
    </alternativeName>
</protein>
<dbReference type="GO" id="GO:0003677">
    <property type="term" value="F:DNA binding"/>
    <property type="evidence" value="ECO:0007669"/>
    <property type="project" value="UniProtKB-KW"/>
</dbReference>
<evidence type="ECO:0000256" key="5">
    <source>
        <dbReference type="ARBA" id="ARBA00022771"/>
    </source>
</evidence>
<dbReference type="InterPro" id="IPR025717">
    <property type="entry name" value="SAP30_zn-finger"/>
</dbReference>
<evidence type="ECO:0000256" key="10">
    <source>
        <dbReference type="ARBA" id="ARBA00023242"/>
    </source>
</evidence>
<keyword evidence="3" id="KW-0678">Repressor</keyword>
<keyword evidence="8" id="KW-0238">DNA-binding</keyword>
<dbReference type="FunCoup" id="A0A671E550">
    <property type="interactions" value="988"/>
</dbReference>
<evidence type="ECO:0000256" key="1">
    <source>
        <dbReference type="ARBA" id="ARBA00004123"/>
    </source>
</evidence>
<dbReference type="FunFam" id="3.40.1800.30:FF:000001">
    <property type="entry name" value="Histone deacetylase complex subunit"/>
    <property type="match status" value="1"/>
</dbReference>
<name>A0A671E550_RHIFE</name>
<dbReference type="GeneTree" id="ENSGT00390000006633"/>
<dbReference type="InParanoid" id="A0A671E550"/>
<dbReference type="Gene3D" id="3.40.1800.30">
    <property type="match status" value="1"/>
</dbReference>
<evidence type="ECO:0000256" key="7">
    <source>
        <dbReference type="ARBA" id="ARBA00023015"/>
    </source>
</evidence>
<dbReference type="InterPro" id="IPR038291">
    <property type="entry name" value="SAP30_C_sf"/>
</dbReference>
<reference evidence="19" key="3">
    <citation type="submission" date="2018-12" db="EMBL/GenBank/DDBJ databases">
        <title>G10K-VGP greater horseshoe bat female genome, primary haplotype.</title>
        <authorList>
            <person name="Teeling E."/>
            <person name="Myers G."/>
            <person name="Vernes S."/>
            <person name="Pippel M."/>
            <person name="Winkler S."/>
            <person name="Fedrigo O."/>
            <person name="Rhie A."/>
            <person name="Koren S."/>
            <person name="Phillippy A."/>
            <person name="Lewin H."/>
            <person name="Damas J."/>
            <person name="Howe K."/>
            <person name="Mountcastle J."/>
            <person name="Jarvis E.D."/>
        </authorList>
    </citation>
    <scope>NUCLEOTIDE SEQUENCE [LARGE SCALE GENOMIC DNA]</scope>
</reference>
<comment type="subunit">
    <text evidence="11">Interacts with components of the histone deacetylase complex SIN3A, HDAC1 and HDAC2. Binds histones and nucleosomes. Interacts with FEZ1.</text>
</comment>
<keyword evidence="9" id="KW-0804">Transcription</keyword>
<comment type="subcellular location">
    <subcellularLocation>
        <location evidence="1">Nucleus</location>
    </subcellularLocation>
</comment>
<keyword evidence="7" id="KW-0805">Transcription regulation</keyword>
<dbReference type="InterPro" id="IPR024145">
    <property type="entry name" value="His_deAcase_SAP30/SAP30L"/>
</dbReference>
<keyword evidence="10" id="KW-0539">Nucleus</keyword>
<evidence type="ECO:0000256" key="9">
    <source>
        <dbReference type="ARBA" id="ARBA00023163"/>
    </source>
</evidence>
<evidence type="ECO:0000256" key="4">
    <source>
        <dbReference type="ARBA" id="ARBA00022723"/>
    </source>
</evidence>
<dbReference type="AlphaFoldDB" id="A0A671E550"/>
<evidence type="ECO:0000256" key="2">
    <source>
        <dbReference type="ARBA" id="ARBA00006283"/>
    </source>
</evidence>
<evidence type="ECO:0000259" key="17">
    <source>
        <dbReference type="Pfam" id="PF13867"/>
    </source>
</evidence>
<dbReference type="InterPro" id="IPR025718">
    <property type="entry name" value="SAP30_Sin3-bd"/>
</dbReference>
<reference evidence="18 19" key="2">
    <citation type="journal article" date="2018" name="Annu Rev Anim Biosci">
        <title>Bat Biology, Genomes, and the Bat1K Project: To Generate Chromosome-Level Genomes for All Living Bat Species.</title>
        <authorList>
            <person name="Teeling E.C."/>
            <person name="Vernes S.C."/>
            <person name="Davalos L.M."/>
            <person name="Ray D.A."/>
            <person name="Gilbert M.T.P."/>
            <person name="Myers E."/>
        </authorList>
    </citation>
    <scope>NUCLEOTIDE SEQUENCE</scope>
</reference>
<reference evidence="18 19" key="1">
    <citation type="journal article" date="2015" name="Annu Rev Anim Biosci">
        <title>The Genome 10K Project: a way forward.</title>
        <authorList>
            <person name="Koepfli K.P."/>
            <person name="Paten B."/>
            <person name="O'Brien S.J."/>
            <person name="Koepfli K.P."/>
            <person name="Paten B."/>
            <person name="Antunes A."/>
            <person name="Belov K."/>
            <person name="Bustamante C."/>
            <person name="Castoe T.A."/>
            <person name="Clawson H."/>
            <person name="Crawford A.J."/>
            <person name="Diekhans M."/>
            <person name="Distel D."/>
            <person name="Durbin R."/>
            <person name="Earl D."/>
            <person name="Fujita M.K."/>
            <person name="Gamble T."/>
            <person name="Georges A."/>
            <person name="Gemmell N."/>
            <person name="Gilbert M.T."/>
            <person name="Graves J.M."/>
            <person name="Green R.E."/>
            <person name="Hickey G."/>
            <person name="Jarvis E.D."/>
            <person name="Johnson W."/>
            <person name="Komissarov A."/>
            <person name="Korf I."/>
            <person name="Kuhn R."/>
            <person name="Larkin D.M."/>
            <person name="Lewin H."/>
            <person name="Lopez J.V."/>
            <person name="Ma J."/>
            <person name="Marques-Bonet T."/>
            <person name="Miller W."/>
            <person name="Murphy R."/>
            <person name="Pevzner P."/>
            <person name="Shapiro B."/>
            <person name="Steiner C."/>
            <person name="Tamazian G."/>
            <person name="Venkatesh B."/>
            <person name="Wang J."/>
            <person name="Wayne R."/>
            <person name="Wiley E."/>
            <person name="Yang H."/>
            <person name="Zhang G."/>
            <person name="Haussler D."/>
            <person name="Ryder O."/>
            <person name="O'Brien S.J."/>
        </authorList>
    </citation>
    <scope>NUCLEOTIDE SEQUENCE</scope>
</reference>